<dbReference type="Pfam" id="PF21295">
    <property type="entry name" value="Bact_transglu_N_2"/>
    <property type="match status" value="1"/>
</dbReference>
<dbReference type="Proteomes" id="UP000587415">
    <property type="component" value="Unassembled WGS sequence"/>
</dbReference>
<reference evidence="2 3" key="1">
    <citation type="submission" date="2020-03" db="EMBL/GenBank/DDBJ databases">
        <title>Genomic Encyclopedia of Type Strains, Phase IV (KMG-IV): sequencing the most valuable type-strain genomes for metagenomic binning, comparative biology and taxonomic classification.</title>
        <authorList>
            <person name="Goeker M."/>
        </authorList>
    </citation>
    <scope>NUCLEOTIDE SEQUENCE [LARGE SCALE GENOMIC DNA]</scope>
    <source>
        <strain evidence="2 3">DSM 4736</strain>
    </source>
</reference>
<dbReference type="Pfam" id="PF01841">
    <property type="entry name" value="Transglut_core"/>
    <property type="match status" value="1"/>
</dbReference>
<dbReference type="InterPro" id="IPR002931">
    <property type="entry name" value="Transglutaminase-like"/>
</dbReference>
<dbReference type="InterPro" id="IPR038765">
    <property type="entry name" value="Papain-like_cys_pep_sf"/>
</dbReference>
<dbReference type="GO" id="GO:0008233">
    <property type="term" value="F:peptidase activity"/>
    <property type="evidence" value="ECO:0007669"/>
    <property type="project" value="UniProtKB-KW"/>
</dbReference>
<comment type="caution">
    <text evidence="2">The sequence shown here is derived from an EMBL/GenBank/DDBJ whole genome shotgun (WGS) entry which is preliminary data.</text>
</comment>
<dbReference type="Gene3D" id="3.10.620.30">
    <property type="match status" value="1"/>
</dbReference>
<gene>
    <name evidence="2" type="ORF">GGQ87_001618</name>
</gene>
<protein>
    <submittedName>
        <fullName evidence="2">Transglutaminase-like putative cysteine protease</fullName>
    </submittedName>
</protein>
<keyword evidence="2" id="KW-0378">Hydrolase</keyword>
<dbReference type="AlphaFoldDB" id="A0A7X6BP34"/>
<dbReference type="SUPFAM" id="SSF54001">
    <property type="entry name" value="Cysteine proteinases"/>
    <property type="match status" value="1"/>
</dbReference>
<dbReference type="PANTHER" id="PTHR33490:SF12">
    <property type="entry name" value="BLL5557 PROTEIN"/>
    <property type="match status" value="1"/>
</dbReference>
<name>A0A7X6BP34_9CAUL</name>
<evidence type="ECO:0000313" key="2">
    <source>
        <dbReference type="EMBL" id="NJC41360.1"/>
    </source>
</evidence>
<proteinExistence type="predicted"/>
<sequence>MKIRVRADLVYRFDPPTDAIYKIQVAHWPGQTILEERLNAVPAVDFIEDQDEEFGARTLRAHLTGEVALTYEALVDNGTLKGLPPVTVQHDWNDLPAEVLTYLWPSRYCPSDQFGRFVERTFGGTVGGDRVLKILEWIKAEIDYEPGASDSETTAARTFIDRAGVCRDFTHMGITLCRASGIPARAVSAYAHQLTPPDFHAIFEVWLSNGWWLVDPTGLAPVEGLVRIACGRDAADIAFLTTQGRCELVRQSVTAVAV</sequence>
<accession>A0A7X6BP34</accession>
<organism evidence="2 3">
    <name type="scientific">Brevundimonas alba</name>
    <dbReference type="NCBI Taxonomy" id="74314"/>
    <lineage>
        <taxon>Bacteria</taxon>
        <taxon>Pseudomonadati</taxon>
        <taxon>Pseudomonadota</taxon>
        <taxon>Alphaproteobacteria</taxon>
        <taxon>Caulobacterales</taxon>
        <taxon>Caulobacteraceae</taxon>
        <taxon>Brevundimonas</taxon>
    </lineage>
</organism>
<keyword evidence="2" id="KW-0645">Protease</keyword>
<dbReference type="RefSeq" id="WP_168046420.1">
    <property type="nucleotide sequence ID" value="NZ_JAATJM010000001.1"/>
</dbReference>
<dbReference type="PANTHER" id="PTHR33490">
    <property type="entry name" value="BLR5614 PROTEIN-RELATED"/>
    <property type="match status" value="1"/>
</dbReference>
<dbReference type="Gene3D" id="2.60.40.2250">
    <property type="match status" value="1"/>
</dbReference>
<evidence type="ECO:0000313" key="3">
    <source>
        <dbReference type="Proteomes" id="UP000587415"/>
    </source>
</evidence>
<dbReference type="GO" id="GO:0006508">
    <property type="term" value="P:proteolysis"/>
    <property type="evidence" value="ECO:0007669"/>
    <property type="project" value="UniProtKB-KW"/>
</dbReference>
<dbReference type="InterPro" id="IPR048930">
    <property type="entry name" value="Bact_transglu_N_2"/>
</dbReference>
<evidence type="ECO:0000259" key="1">
    <source>
        <dbReference type="SMART" id="SM00460"/>
    </source>
</evidence>
<dbReference type="EMBL" id="JAATJM010000001">
    <property type="protein sequence ID" value="NJC41360.1"/>
    <property type="molecule type" value="Genomic_DNA"/>
</dbReference>
<dbReference type="SMART" id="SM00460">
    <property type="entry name" value="TGc"/>
    <property type="match status" value="1"/>
</dbReference>
<keyword evidence="3" id="KW-1185">Reference proteome</keyword>
<feature type="domain" description="Transglutaminase-like" evidence="1">
    <location>
        <begin position="158"/>
        <end position="218"/>
    </location>
</feature>